<dbReference type="GO" id="GO:0006508">
    <property type="term" value="P:proteolysis"/>
    <property type="evidence" value="ECO:0007669"/>
    <property type="project" value="UniProtKB-KW"/>
</dbReference>
<keyword evidence="10" id="KW-1185">Reference proteome</keyword>
<keyword evidence="5" id="KW-0862">Zinc</keyword>
<dbReference type="Pfam" id="PF01551">
    <property type="entry name" value="Peptidase_M23"/>
    <property type="match status" value="1"/>
</dbReference>
<keyword evidence="3" id="KW-0479">Metal-binding</keyword>
<feature type="domain" description="M23ase beta-sheet core" evidence="8">
    <location>
        <begin position="317"/>
        <end position="411"/>
    </location>
</feature>
<dbReference type="PANTHER" id="PTHR21666">
    <property type="entry name" value="PEPTIDASE-RELATED"/>
    <property type="match status" value="1"/>
</dbReference>
<evidence type="ECO:0000256" key="3">
    <source>
        <dbReference type="ARBA" id="ARBA00022723"/>
    </source>
</evidence>
<organism evidence="9 10">
    <name type="scientific">Piscinibacter gummiphilus</name>
    <dbReference type="NCBI Taxonomy" id="946333"/>
    <lineage>
        <taxon>Bacteria</taxon>
        <taxon>Pseudomonadati</taxon>
        <taxon>Pseudomonadota</taxon>
        <taxon>Betaproteobacteria</taxon>
        <taxon>Burkholderiales</taxon>
        <taxon>Sphaerotilaceae</taxon>
        <taxon>Piscinibacter</taxon>
    </lineage>
</organism>
<evidence type="ECO:0000259" key="8">
    <source>
        <dbReference type="Pfam" id="PF01551"/>
    </source>
</evidence>
<dbReference type="InterPro" id="IPR050570">
    <property type="entry name" value="Cell_wall_metabolism_enzyme"/>
</dbReference>
<feature type="transmembrane region" description="Helical" evidence="7">
    <location>
        <begin position="21"/>
        <end position="45"/>
    </location>
</feature>
<gene>
    <name evidence="9" type="ORF">A4W93_04815</name>
</gene>
<evidence type="ECO:0000313" key="9">
    <source>
        <dbReference type="EMBL" id="ARN23732.1"/>
    </source>
</evidence>
<keyword evidence="4" id="KW-0378">Hydrolase</keyword>
<comment type="cofactor">
    <cofactor evidence="1">
        <name>Zn(2+)</name>
        <dbReference type="ChEBI" id="CHEBI:29105"/>
    </cofactor>
</comment>
<dbReference type="STRING" id="946333.A4W93_04815"/>
<evidence type="ECO:0000256" key="7">
    <source>
        <dbReference type="SAM" id="Phobius"/>
    </source>
</evidence>
<keyword evidence="7" id="KW-0812">Transmembrane</keyword>
<reference evidence="9 10" key="1">
    <citation type="submission" date="2016-04" db="EMBL/GenBank/DDBJ databases">
        <title>Complete genome sequence of natural rubber-degrading, novel Gram-negative bacterium, Rhizobacter gummiphilus strain NS21.</title>
        <authorList>
            <person name="Tabata M."/>
            <person name="Kasai D."/>
            <person name="Fukuda M."/>
        </authorList>
    </citation>
    <scope>NUCLEOTIDE SEQUENCE [LARGE SCALE GENOMIC DNA]</scope>
    <source>
        <strain evidence="9 10">NS21</strain>
    </source>
</reference>
<keyword evidence="2" id="KW-0645">Protease</keyword>
<dbReference type="Proteomes" id="UP000193427">
    <property type="component" value="Chromosome"/>
</dbReference>
<proteinExistence type="predicted"/>
<dbReference type="InterPro" id="IPR016047">
    <property type="entry name" value="M23ase_b-sheet_dom"/>
</dbReference>
<dbReference type="GO" id="GO:0046872">
    <property type="term" value="F:metal ion binding"/>
    <property type="evidence" value="ECO:0007669"/>
    <property type="project" value="UniProtKB-KW"/>
</dbReference>
<dbReference type="Gene3D" id="2.70.70.10">
    <property type="entry name" value="Glucose Permease (Domain IIA)"/>
    <property type="match status" value="1"/>
</dbReference>
<evidence type="ECO:0000256" key="4">
    <source>
        <dbReference type="ARBA" id="ARBA00022801"/>
    </source>
</evidence>
<dbReference type="CDD" id="cd12797">
    <property type="entry name" value="M23_peptidase"/>
    <property type="match status" value="1"/>
</dbReference>
<evidence type="ECO:0000256" key="6">
    <source>
        <dbReference type="ARBA" id="ARBA00023049"/>
    </source>
</evidence>
<keyword evidence="6" id="KW-0482">Metalloprotease</keyword>
<dbReference type="PANTHER" id="PTHR21666:SF288">
    <property type="entry name" value="CELL DIVISION PROTEIN YTFB"/>
    <property type="match status" value="1"/>
</dbReference>
<dbReference type="SUPFAM" id="SSF51261">
    <property type="entry name" value="Duplicated hybrid motif"/>
    <property type="match status" value="1"/>
</dbReference>
<dbReference type="GO" id="GO:0004222">
    <property type="term" value="F:metalloendopeptidase activity"/>
    <property type="evidence" value="ECO:0007669"/>
    <property type="project" value="TreeGrafter"/>
</dbReference>
<dbReference type="InterPro" id="IPR011055">
    <property type="entry name" value="Dup_hybrid_motif"/>
</dbReference>
<dbReference type="EMBL" id="CP015118">
    <property type="protein sequence ID" value="ARN23732.1"/>
    <property type="molecule type" value="Genomic_DNA"/>
</dbReference>
<sequence>MDRAVASFGSRTRQLVHQHPRTLATAVVVGLMGFGVTAFGIAPMAPDASDLPRRLVTEIVTADDTSSQLEALANHPLQLFRSDLTRSADTVDTVLRRMNVTDAGAAAFLRTDKTARKLLEGRVGKMVQVRTGETGLLEELVARYPAENPDQAGTHFSRLRITRFEDKFIAMVETAPLASQVRLGSGTIRSSLFAATDEARIPDPVATQLAEMFGTDIDFHRELRKGDTFSVVYEALTADGEPVTWNQSSGRVLAAEFVNNGKSHEAVWFQDGTQKGGYYGFDGQSKRRSFLSSPMEFSRVTSGFAMRFHPVLQKWRAHKGVDYGAPTGTPVRTVGDGVVEFAGWQNGYGNVIQIKHANNRATLYGHLSRINVRNGQRVDQGMVIGNVGSTGWATGPHLHFEVKINGEQQNPLLVAKASEAVTLSPAAQAKFAVVAKEFRQQLEAAEATEGRAVALVD</sequence>
<evidence type="ECO:0000256" key="2">
    <source>
        <dbReference type="ARBA" id="ARBA00022670"/>
    </source>
</evidence>
<evidence type="ECO:0000256" key="1">
    <source>
        <dbReference type="ARBA" id="ARBA00001947"/>
    </source>
</evidence>
<keyword evidence="7" id="KW-0472">Membrane</keyword>
<evidence type="ECO:0000256" key="5">
    <source>
        <dbReference type="ARBA" id="ARBA00022833"/>
    </source>
</evidence>
<accession>A0A1W6LHH3</accession>
<name>A0A1W6LHH3_9BURK</name>
<evidence type="ECO:0000313" key="10">
    <source>
        <dbReference type="Proteomes" id="UP000193427"/>
    </source>
</evidence>
<dbReference type="Gene3D" id="3.10.450.350">
    <property type="match status" value="2"/>
</dbReference>
<dbReference type="KEGG" id="rgu:A4W93_04815"/>
<keyword evidence="7" id="KW-1133">Transmembrane helix</keyword>
<dbReference type="AlphaFoldDB" id="A0A1W6LHH3"/>
<protein>
    <submittedName>
        <fullName evidence="9">Peptidase M23</fullName>
    </submittedName>
</protein>